<proteinExistence type="predicted"/>
<dbReference type="PROSITE" id="PS50125">
    <property type="entry name" value="GUANYLATE_CYCLASE_2"/>
    <property type="match status" value="1"/>
</dbReference>
<dbReference type="InterPro" id="IPR029787">
    <property type="entry name" value="Nucleotide_cyclase"/>
</dbReference>
<dbReference type="GO" id="GO:0006171">
    <property type="term" value="P:cAMP biosynthetic process"/>
    <property type="evidence" value="ECO:0007669"/>
    <property type="project" value="TreeGrafter"/>
</dbReference>
<reference evidence="2" key="1">
    <citation type="submission" date="2020-05" db="EMBL/GenBank/DDBJ databases">
        <authorList>
            <person name="Chiriac C."/>
            <person name="Salcher M."/>
            <person name="Ghai R."/>
            <person name="Kavagutti S V."/>
        </authorList>
    </citation>
    <scope>NUCLEOTIDE SEQUENCE</scope>
</reference>
<evidence type="ECO:0000313" key="2">
    <source>
        <dbReference type="EMBL" id="CAB4710500.1"/>
    </source>
</evidence>
<dbReference type="PANTHER" id="PTHR43081:SF19">
    <property type="entry name" value="PH-SENSITIVE ADENYLATE CYCLASE RV1264"/>
    <property type="match status" value="1"/>
</dbReference>
<dbReference type="InterPro" id="IPR050697">
    <property type="entry name" value="Adenylyl/Guanylyl_Cyclase_3/4"/>
</dbReference>
<dbReference type="AlphaFoldDB" id="A0A6J6QFD4"/>
<gene>
    <name evidence="2" type="ORF">UFOPK2657_00492</name>
</gene>
<feature type="domain" description="Guanylate cyclase" evidence="1">
    <location>
        <begin position="11"/>
        <end position="121"/>
    </location>
</feature>
<dbReference type="InterPro" id="IPR001054">
    <property type="entry name" value="A/G_cyclase"/>
</dbReference>
<dbReference type="SUPFAM" id="SSF55073">
    <property type="entry name" value="Nucleotide cyclase"/>
    <property type="match status" value="1"/>
</dbReference>
<protein>
    <submittedName>
        <fullName evidence="2">Unannotated protein</fullName>
    </submittedName>
</protein>
<accession>A0A6J6QFD4</accession>
<dbReference type="Gene3D" id="3.30.70.1230">
    <property type="entry name" value="Nucleotide cyclase"/>
    <property type="match status" value="1"/>
</dbReference>
<evidence type="ECO:0000259" key="1">
    <source>
        <dbReference type="PROSITE" id="PS50125"/>
    </source>
</evidence>
<dbReference type="CDD" id="cd07302">
    <property type="entry name" value="CHD"/>
    <property type="match status" value="1"/>
</dbReference>
<dbReference type="GO" id="GO:0035556">
    <property type="term" value="P:intracellular signal transduction"/>
    <property type="evidence" value="ECO:0007669"/>
    <property type="project" value="InterPro"/>
</dbReference>
<dbReference type="PANTHER" id="PTHR43081">
    <property type="entry name" value="ADENYLATE CYCLASE, TERMINAL-DIFFERENTIATION SPECIFIC-RELATED"/>
    <property type="match status" value="1"/>
</dbReference>
<dbReference type="EMBL" id="CAEZYG010000065">
    <property type="protein sequence ID" value="CAB4710500.1"/>
    <property type="molecule type" value="Genomic_DNA"/>
</dbReference>
<organism evidence="2">
    <name type="scientific">freshwater metagenome</name>
    <dbReference type="NCBI Taxonomy" id="449393"/>
    <lineage>
        <taxon>unclassified sequences</taxon>
        <taxon>metagenomes</taxon>
        <taxon>ecological metagenomes</taxon>
    </lineage>
</organism>
<sequence>MLMGTMRFGRTFIFVDLSGFTNYTESYGDGAAAQLLAQFRGIARAVGSHQGVRIDKYLGDGLMAVAVEAIDGITFAMELQRHAVTACAPLSLRIGIATGDTMLFEGQDYIGSAPNLAARLCDAAALVGTLIPEDQANNLPLGVYAVAHEPVLLPGFAQPVEVVALAGEPLIDGRYDINEFWTRSPFVG</sequence>
<name>A0A6J6QFD4_9ZZZZ</name>